<dbReference type="AlphaFoldDB" id="A0A2P2BRT4"/>
<reference evidence="8 9" key="1">
    <citation type="submission" date="2014-09" db="EMBL/GenBank/DDBJ databases">
        <authorList>
            <person name="Hornung B.V."/>
        </authorList>
    </citation>
    <scope>NUCLEOTIDE SEQUENCE [LARGE SCALE GENOMIC DNA]</scope>
    <source>
        <strain evidence="8 9">FRIFI</strain>
    </source>
</reference>
<dbReference type="Proteomes" id="UP000245695">
    <property type="component" value="Chromosome 1"/>
</dbReference>
<dbReference type="EC" id="5.3.1.12" evidence="4 7"/>
<accession>A0A2P2BRT4</accession>
<dbReference type="InterPro" id="IPR003766">
    <property type="entry name" value="Uronate_isomerase"/>
</dbReference>
<evidence type="ECO:0000256" key="2">
    <source>
        <dbReference type="ARBA" id="ARBA00004892"/>
    </source>
</evidence>
<sequence>MKKFMDQDFILSNEIAKILYHNNASKMPIFDYHCHLPAVEIAEDKEYENITQMWLYHDHYKWRAMRSFGIDEKYITGDASDFEKFYEFANMMPYLIGNPIYHWSHLELKRYFNVEDTLSAKTAKDIWEKCNNAIVKKNLTARKLISISNVVYIGTTDDPVDDLKYHKEINADDSFECEVRPTFRPDRALKIQNKDFCDYIKLLGKTEDTEIKDYDKLIEILEKRLNYFVDNGCNITDHSLERVYFKPTNKEEVASIFVKVLAGEEISIEDAQKYTTFTLIELGKMYSERNMVMQLHIGALRNNNTRMFNSVGADAGFDSIDDGEIAYSLSRLLDSLDVEDKLPKTILYCLNPKDNEVLGTMIGNFQGGQVAGKIQFGSGWWFNDQKDGMERQLIALSQLGLVSKFVGMLTDSRSFLSFTRHEYFRRILCNYLGKLVENGEYPYDLEILGNIVEDICYNNAKKYFIK</sequence>
<dbReference type="Pfam" id="PF02614">
    <property type="entry name" value="UxaC"/>
    <property type="match status" value="1"/>
</dbReference>
<comment type="similarity">
    <text evidence="3 7">Belongs to the metallo-dependent hydrolases superfamily. Uronate isomerase family.</text>
</comment>
<evidence type="ECO:0000313" key="8">
    <source>
        <dbReference type="EMBL" id="CEI73079.1"/>
    </source>
</evidence>
<dbReference type="UniPathway" id="UPA00246"/>
<proteinExistence type="inferred from homology"/>
<evidence type="ECO:0000256" key="3">
    <source>
        <dbReference type="ARBA" id="ARBA00008397"/>
    </source>
</evidence>
<dbReference type="HAMAP" id="MF_00675">
    <property type="entry name" value="UxaC"/>
    <property type="match status" value="1"/>
</dbReference>
<dbReference type="NCBIfam" id="NF002794">
    <property type="entry name" value="PRK02925.1"/>
    <property type="match status" value="1"/>
</dbReference>
<dbReference type="InterPro" id="IPR032466">
    <property type="entry name" value="Metal_Hydrolase"/>
</dbReference>
<keyword evidence="6 7" id="KW-0413">Isomerase</keyword>
<dbReference type="GO" id="GO:0019698">
    <property type="term" value="P:D-galacturonate catabolic process"/>
    <property type="evidence" value="ECO:0007669"/>
    <property type="project" value="TreeGrafter"/>
</dbReference>
<evidence type="ECO:0000256" key="5">
    <source>
        <dbReference type="ARBA" id="ARBA00020555"/>
    </source>
</evidence>
<evidence type="ECO:0000256" key="7">
    <source>
        <dbReference type="HAMAP-Rule" id="MF_00675"/>
    </source>
</evidence>
<dbReference type="EMBL" id="LN650648">
    <property type="protein sequence ID" value="CEI73079.1"/>
    <property type="molecule type" value="Genomic_DNA"/>
</dbReference>
<dbReference type="Gene3D" id="1.10.2020.10">
    <property type="entry name" value="uronate isomerase, domain 2, chain A"/>
    <property type="match status" value="1"/>
</dbReference>
<dbReference type="PANTHER" id="PTHR30068:SF4">
    <property type="entry name" value="URONATE ISOMERASE"/>
    <property type="match status" value="1"/>
</dbReference>
<dbReference type="GO" id="GO:0008880">
    <property type="term" value="F:glucuronate isomerase activity"/>
    <property type="evidence" value="ECO:0007669"/>
    <property type="project" value="UniProtKB-UniRule"/>
</dbReference>
<protein>
    <recommendedName>
        <fullName evidence="5 7">Uronate isomerase</fullName>
        <ecNumber evidence="4 7">5.3.1.12</ecNumber>
    </recommendedName>
    <alternativeName>
        <fullName evidence="7">Glucuronate isomerase</fullName>
    </alternativeName>
    <alternativeName>
        <fullName evidence="7">Uronic isomerase</fullName>
    </alternativeName>
</protein>
<dbReference type="PANTHER" id="PTHR30068">
    <property type="entry name" value="URONATE ISOMERASE"/>
    <property type="match status" value="1"/>
</dbReference>
<dbReference type="RefSeq" id="WP_166505520.1">
    <property type="nucleotide sequence ID" value="NZ_JAKNTL010000007.1"/>
</dbReference>
<evidence type="ECO:0000256" key="4">
    <source>
        <dbReference type="ARBA" id="ARBA00012546"/>
    </source>
</evidence>
<name>A0A2P2BRT4_9FIRM</name>
<comment type="catalytic activity">
    <reaction evidence="1 7">
        <text>D-glucuronate = D-fructuronate</text>
        <dbReference type="Rhea" id="RHEA:13049"/>
        <dbReference type="ChEBI" id="CHEBI:58720"/>
        <dbReference type="ChEBI" id="CHEBI:59863"/>
        <dbReference type="EC" id="5.3.1.12"/>
    </reaction>
</comment>
<gene>
    <name evidence="7" type="primary">uxaC</name>
    <name evidence="8" type="ORF">FRIFI_1545</name>
</gene>
<dbReference type="GO" id="GO:0042840">
    <property type="term" value="P:D-glucuronate catabolic process"/>
    <property type="evidence" value="ECO:0007669"/>
    <property type="project" value="TreeGrafter"/>
</dbReference>
<evidence type="ECO:0000256" key="1">
    <source>
        <dbReference type="ARBA" id="ARBA00001165"/>
    </source>
</evidence>
<comment type="catalytic activity">
    <reaction evidence="7">
        <text>aldehydo-D-galacturonate = keto-D-tagaturonate</text>
        <dbReference type="Rhea" id="RHEA:27702"/>
        <dbReference type="ChEBI" id="CHEBI:12952"/>
        <dbReference type="ChEBI" id="CHEBI:17886"/>
    </reaction>
</comment>
<evidence type="ECO:0000256" key="6">
    <source>
        <dbReference type="ARBA" id="ARBA00023235"/>
    </source>
</evidence>
<dbReference type="Gene3D" id="3.20.20.140">
    <property type="entry name" value="Metal-dependent hydrolases"/>
    <property type="match status" value="1"/>
</dbReference>
<dbReference type="SUPFAM" id="SSF51556">
    <property type="entry name" value="Metallo-dependent hydrolases"/>
    <property type="match status" value="1"/>
</dbReference>
<comment type="pathway">
    <text evidence="2 7">Carbohydrate metabolism; pentose and glucuronate interconversion.</text>
</comment>
<keyword evidence="9" id="KW-1185">Reference proteome</keyword>
<evidence type="ECO:0000313" key="9">
    <source>
        <dbReference type="Proteomes" id="UP000245695"/>
    </source>
</evidence>
<organism evidence="8 9">
    <name type="scientific">Romboutsia hominis</name>
    <dbReference type="NCBI Taxonomy" id="1507512"/>
    <lineage>
        <taxon>Bacteria</taxon>
        <taxon>Bacillati</taxon>
        <taxon>Bacillota</taxon>
        <taxon>Clostridia</taxon>
        <taxon>Peptostreptococcales</taxon>
        <taxon>Peptostreptococcaceae</taxon>
        <taxon>Romboutsia</taxon>
    </lineage>
</organism>
<dbReference type="KEGG" id="rhom:FRIFI_1545"/>